<dbReference type="EMBL" id="JBHSYQ010000003">
    <property type="protein sequence ID" value="MFC6997726.1"/>
    <property type="molecule type" value="Genomic_DNA"/>
</dbReference>
<gene>
    <name evidence="1" type="ORF">ACFQHR_08815</name>
</gene>
<name>A0ABW2DLQ7_9BACT</name>
<reference evidence="2" key="1">
    <citation type="journal article" date="2019" name="Int. J. Syst. Evol. Microbiol.">
        <title>The Global Catalogue of Microorganisms (GCM) 10K type strain sequencing project: providing services to taxonomists for standard genome sequencing and annotation.</title>
        <authorList>
            <consortium name="The Broad Institute Genomics Platform"/>
            <consortium name="The Broad Institute Genome Sequencing Center for Infectious Disease"/>
            <person name="Wu L."/>
            <person name="Ma J."/>
        </authorList>
    </citation>
    <scope>NUCLEOTIDE SEQUENCE [LARGE SCALE GENOMIC DNA]</scope>
    <source>
        <strain evidence="2">CGMCC 4.7393</strain>
    </source>
</reference>
<sequence length="138" mass="15394">MNNPTIPLNVQEASLIRELLEKSIPYLDATIKDAENLTQVAKKAQFSKSTIEAYLNKNPDKNGCLAFPEEYFLALLYKIRVALCKRADVMLALLHDTSLSTDVQIQLAQDSAVLLNLIRIFQDPSLPRLISSSESSSK</sequence>
<evidence type="ECO:0000313" key="2">
    <source>
        <dbReference type="Proteomes" id="UP001596405"/>
    </source>
</evidence>
<dbReference type="RefSeq" id="WP_066618689.1">
    <property type="nucleotide sequence ID" value="NZ_JBHSYQ010000003.1"/>
</dbReference>
<organism evidence="1 2">
    <name type="scientific">Rufibacter roseus</name>
    <dbReference type="NCBI Taxonomy" id="1567108"/>
    <lineage>
        <taxon>Bacteria</taxon>
        <taxon>Pseudomonadati</taxon>
        <taxon>Bacteroidota</taxon>
        <taxon>Cytophagia</taxon>
        <taxon>Cytophagales</taxon>
        <taxon>Hymenobacteraceae</taxon>
        <taxon>Rufibacter</taxon>
    </lineage>
</organism>
<evidence type="ECO:0000313" key="1">
    <source>
        <dbReference type="EMBL" id="MFC6997726.1"/>
    </source>
</evidence>
<proteinExistence type="predicted"/>
<protein>
    <submittedName>
        <fullName evidence="1">Uncharacterized protein</fullName>
    </submittedName>
</protein>
<accession>A0ABW2DLQ7</accession>
<dbReference type="Proteomes" id="UP001596405">
    <property type="component" value="Unassembled WGS sequence"/>
</dbReference>
<keyword evidence="2" id="KW-1185">Reference proteome</keyword>
<comment type="caution">
    <text evidence="1">The sequence shown here is derived from an EMBL/GenBank/DDBJ whole genome shotgun (WGS) entry which is preliminary data.</text>
</comment>